<dbReference type="InterPro" id="IPR011006">
    <property type="entry name" value="CheY-like_superfamily"/>
</dbReference>
<feature type="domain" description="ANTAR" evidence="5">
    <location>
        <begin position="175"/>
        <end position="236"/>
    </location>
</feature>
<dbReference type="Proteomes" id="UP000829069">
    <property type="component" value="Chromosome"/>
</dbReference>
<dbReference type="PROSITE" id="PS50921">
    <property type="entry name" value="ANTAR"/>
    <property type="match status" value="1"/>
</dbReference>
<reference evidence="6 7" key="1">
    <citation type="submission" date="2022-03" db="EMBL/GenBank/DDBJ databases">
        <title>Isotopic signatures of nitrous oxide derived from detoxification processes.</title>
        <authorList>
            <person name="Behrendt U."/>
            <person name="Buchen C."/>
            <person name="Well R."/>
            <person name="Ulrich A."/>
            <person name="Rohe L."/>
            <person name="Kolb S."/>
            <person name="Schloter M."/>
            <person name="Horn M.A."/>
            <person name="Augustin J."/>
        </authorList>
    </citation>
    <scope>NUCLEOTIDE SEQUENCE [LARGE SCALE GENOMIC DNA]</scope>
    <source>
        <strain evidence="6 7">S4-C24</strain>
    </source>
</reference>
<evidence type="ECO:0000313" key="7">
    <source>
        <dbReference type="Proteomes" id="UP000829069"/>
    </source>
</evidence>
<dbReference type="InterPro" id="IPR003018">
    <property type="entry name" value="GAF"/>
</dbReference>
<dbReference type="RefSeq" id="WP_241912899.1">
    <property type="nucleotide sequence ID" value="NZ_CP093326.1"/>
</dbReference>
<dbReference type="SUPFAM" id="SSF52172">
    <property type="entry name" value="CheY-like"/>
    <property type="match status" value="1"/>
</dbReference>
<dbReference type="InterPro" id="IPR005561">
    <property type="entry name" value="ANTAR"/>
</dbReference>
<sequence length="248" mass="26469">MSEAELEAQLIDTMQDALLNSDDLQDFLDQLAQHAAAVIDDRGEVACSVLVIRGPRDRTVSPGHSPMSPGHSPTSWAEYQPKYDDGPGLSALRSGAAVLVHDVGKENRWNDLMAEAASAGIGSILAVPLRVDDGGLGAVVSYYQRRDHGFSEAVLAAASTYARIAAKPLLLAERIDRMAQRTAHLVAALESRTTINLAAGIVMGQNSCSQLEAMEILRRASNARNVKLRDVAQGIVEPLAGAATRFDD</sequence>
<evidence type="ECO:0000313" key="6">
    <source>
        <dbReference type="EMBL" id="UNK44407.1"/>
    </source>
</evidence>
<protein>
    <submittedName>
        <fullName evidence="6">GAF and ANTAR domain-containing protein</fullName>
    </submittedName>
</protein>
<evidence type="ECO:0000259" key="5">
    <source>
        <dbReference type="PROSITE" id="PS50921"/>
    </source>
</evidence>
<evidence type="ECO:0000256" key="3">
    <source>
        <dbReference type="ARBA" id="ARBA00023015"/>
    </source>
</evidence>
<accession>A0ABY3W4V2</accession>
<dbReference type="InterPro" id="IPR012074">
    <property type="entry name" value="GAF_ANTAR"/>
</dbReference>
<dbReference type="Pfam" id="PF13185">
    <property type="entry name" value="GAF_2"/>
    <property type="match status" value="1"/>
</dbReference>
<keyword evidence="3" id="KW-0805">Transcription regulation</keyword>
<evidence type="ECO:0000256" key="1">
    <source>
        <dbReference type="ARBA" id="ARBA00022679"/>
    </source>
</evidence>
<evidence type="ECO:0000256" key="2">
    <source>
        <dbReference type="ARBA" id="ARBA00022777"/>
    </source>
</evidence>
<dbReference type="Pfam" id="PF03861">
    <property type="entry name" value="ANTAR"/>
    <property type="match status" value="1"/>
</dbReference>
<keyword evidence="2" id="KW-0418">Kinase</keyword>
<dbReference type="InterPro" id="IPR036388">
    <property type="entry name" value="WH-like_DNA-bd_sf"/>
</dbReference>
<dbReference type="Gene3D" id="1.10.10.10">
    <property type="entry name" value="Winged helix-like DNA-binding domain superfamily/Winged helix DNA-binding domain"/>
    <property type="match status" value="1"/>
</dbReference>
<dbReference type="EMBL" id="CP093326">
    <property type="protein sequence ID" value="UNK44407.1"/>
    <property type="molecule type" value="Genomic_DNA"/>
</dbReference>
<keyword evidence="7" id="KW-1185">Reference proteome</keyword>
<dbReference type="SUPFAM" id="SSF55781">
    <property type="entry name" value="GAF domain-like"/>
    <property type="match status" value="1"/>
</dbReference>
<evidence type="ECO:0000256" key="4">
    <source>
        <dbReference type="ARBA" id="ARBA00023163"/>
    </source>
</evidence>
<dbReference type="InterPro" id="IPR029016">
    <property type="entry name" value="GAF-like_dom_sf"/>
</dbReference>
<organism evidence="6 7">
    <name type="scientific">Arthrobacter sulfonylureivorans</name>
    <dbReference type="NCBI Taxonomy" id="2486855"/>
    <lineage>
        <taxon>Bacteria</taxon>
        <taxon>Bacillati</taxon>
        <taxon>Actinomycetota</taxon>
        <taxon>Actinomycetes</taxon>
        <taxon>Micrococcales</taxon>
        <taxon>Micrococcaceae</taxon>
        <taxon>Arthrobacter</taxon>
    </lineage>
</organism>
<name>A0ABY3W4V2_9MICC</name>
<gene>
    <name evidence="6" type="ORF">MNQ99_10350</name>
</gene>
<dbReference type="SMART" id="SM01012">
    <property type="entry name" value="ANTAR"/>
    <property type="match status" value="1"/>
</dbReference>
<dbReference type="PIRSF" id="PIRSF036625">
    <property type="entry name" value="GAF_ANTAR"/>
    <property type="match status" value="1"/>
</dbReference>
<dbReference type="Gene3D" id="3.30.450.40">
    <property type="match status" value="1"/>
</dbReference>
<keyword evidence="1" id="KW-0808">Transferase</keyword>
<proteinExistence type="predicted"/>
<keyword evidence="4" id="KW-0804">Transcription</keyword>